<dbReference type="CDD" id="cd00882">
    <property type="entry name" value="Ras_like_GTPase"/>
    <property type="match status" value="1"/>
</dbReference>
<proteinExistence type="predicted"/>
<dbReference type="PANTHER" id="PTHR14241">
    <property type="entry name" value="INTERFERON-INDUCED PROTEIN 44"/>
    <property type="match status" value="1"/>
</dbReference>
<dbReference type="AlphaFoldDB" id="A0A9Q0D7H6"/>
<dbReference type="Gene3D" id="3.40.50.300">
    <property type="entry name" value="P-loop containing nucleotide triphosphate hydrolases"/>
    <property type="match status" value="1"/>
</dbReference>
<dbReference type="EMBL" id="JANIIK010000407">
    <property type="protein sequence ID" value="KAJ3583358.1"/>
    <property type="molecule type" value="Genomic_DNA"/>
</dbReference>
<organism evidence="1 2">
    <name type="scientific">Muraenolepis orangiensis</name>
    <name type="common">Patagonian moray cod</name>
    <dbReference type="NCBI Taxonomy" id="630683"/>
    <lineage>
        <taxon>Eukaryota</taxon>
        <taxon>Metazoa</taxon>
        <taxon>Chordata</taxon>
        <taxon>Craniata</taxon>
        <taxon>Vertebrata</taxon>
        <taxon>Euteleostomi</taxon>
        <taxon>Actinopterygii</taxon>
        <taxon>Neopterygii</taxon>
        <taxon>Teleostei</taxon>
        <taxon>Neoteleostei</taxon>
        <taxon>Acanthomorphata</taxon>
        <taxon>Zeiogadaria</taxon>
        <taxon>Gadariae</taxon>
        <taxon>Gadiformes</taxon>
        <taxon>Muraenolepidoidei</taxon>
        <taxon>Muraenolepididae</taxon>
        <taxon>Muraenolepis</taxon>
    </lineage>
</organism>
<dbReference type="SUPFAM" id="SSF52540">
    <property type="entry name" value="P-loop containing nucleoside triphosphate hydrolases"/>
    <property type="match status" value="1"/>
</dbReference>
<evidence type="ECO:0000313" key="1">
    <source>
        <dbReference type="EMBL" id="KAJ3583358.1"/>
    </source>
</evidence>
<reference evidence="1" key="1">
    <citation type="submission" date="2022-07" db="EMBL/GenBank/DDBJ databases">
        <title>Chromosome-level genome of Muraenolepis orangiensis.</title>
        <authorList>
            <person name="Kim J."/>
        </authorList>
    </citation>
    <scope>NUCLEOTIDE SEQUENCE</scope>
    <source>
        <strain evidence="1">KU_S4_2022</strain>
        <tissue evidence="1">Muscle</tissue>
    </source>
</reference>
<dbReference type="GO" id="GO:0006955">
    <property type="term" value="P:immune response"/>
    <property type="evidence" value="ECO:0007669"/>
    <property type="project" value="TreeGrafter"/>
</dbReference>
<evidence type="ECO:0000313" key="2">
    <source>
        <dbReference type="Proteomes" id="UP001148018"/>
    </source>
</evidence>
<dbReference type="PANTHER" id="PTHR14241:SF1">
    <property type="entry name" value="INTERFERON-INDUCED PROTEIN 44-RELATED"/>
    <property type="match status" value="1"/>
</dbReference>
<accession>A0A9Q0D7H6</accession>
<sequence>MNLVLLKSLSLNSDKENEMSWLGLFSPQKRNLKLRILLHGPAGSGKSSFINSVDSICQKRITSPAAVDNFCSGKSFTIVYKAHKIKKDKPNMYHPFVFNDIMGLEATGGVCEDDIKLAMKGHVKDGYKFNPASALDPSDQFYNQTPDENDKVHVLVCVVPAHTLSLMKGEIIRKMVNIREAARDLDIPQIAILTHIDVACPLVNGNIQNVYKSKYIKKKMEEFCDQLGIPMNCIFPVKNYHEEQDLDDDIDMLILRALKQMINFAKDKVHAD</sequence>
<dbReference type="OrthoDB" id="25620at2759"/>
<dbReference type="Proteomes" id="UP001148018">
    <property type="component" value="Unassembled WGS sequence"/>
</dbReference>
<evidence type="ECO:0008006" key="3">
    <source>
        <dbReference type="Google" id="ProtNLM"/>
    </source>
</evidence>
<gene>
    <name evidence="1" type="ORF">NHX12_021922</name>
</gene>
<name>A0A9Q0D7H6_9TELE</name>
<keyword evidence="2" id="KW-1185">Reference proteome</keyword>
<dbReference type="InterPro" id="IPR027417">
    <property type="entry name" value="P-loop_NTPase"/>
</dbReference>
<comment type="caution">
    <text evidence="1">The sequence shown here is derived from an EMBL/GenBank/DDBJ whole genome shotgun (WGS) entry which is preliminary data.</text>
</comment>
<protein>
    <recommendedName>
        <fullName evidence="3">G domain-containing protein</fullName>
    </recommendedName>
</protein>